<reference evidence="9" key="1">
    <citation type="journal article" date="2022" name="G3 (Bethesda)">
        <title>Unveiling the complete genome sequence of Alicyclobacillus acidoterrestris DSM 3922T, a taint-producing strain.</title>
        <authorList>
            <person name="Leonardo I.C."/>
            <person name="Barreto Crespo M.T."/>
            <person name="Gaspar F.B."/>
        </authorList>
    </citation>
    <scope>NUCLEOTIDE SEQUENCE [LARGE SCALE GENOMIC DNA]</scope>
    <source>
        <strain evidence="9">DSM 3922</strain>
    </source>
</reference>
<evidence type="ECO:0000256" key="3">
    <source>
        <dbReference type="ARBA" id="ARBA00022960"/>
    </source>
</evidence>
<dbReference type="GO" id="GO:0071555">
    <property type="term" value="P:cell wall organization"/>
    <property type="evidence" value="ECO:0007669"/>
    <property type="project" value="UniProtKB-UniRule"/>
</dbReference>
<dbReference type="PANTHER" id="PTHR30582">
    <property type="entry name" value="L,D-TRANSPEPTIDASE"/>
    <property type="match status" value="1"/>
</dbReference>
<dbReference type="SUPFAM" id="SSF141523">
    <property type="entry name" value="L,D-transpeptidase catalytic domain-like"/>
    <property type="match status" value="1"/>
</dbReference>
<feature type="active site" description="Nucleophile" evidence="6">
    <location>
        <position position="295"/>
    </location>
</feature>
<feature type="active site" description="Proton donor/acceptor" evidence="6">
    <location>
        <position position="280"/>
    </location>
</feature>
<proteinExistence type="predicted"/>
<dbReference type="GO" id="GO:0008360">
    <property type="term" value="P:regulation of cell shape"/>
    <property type="evidence" value="ECO:0007669"/>
    <property type="project" value="UniProtKB-UniRule"/>
</dbReference>
<dbReference type="Pfam" id="PF01471">
    <property type="entry name" value="PG_binding_1"/>
    <property type="match status" value="1"/>
</dbReference>
<sequence>MRFRMIQRFLLTCLSIVFMLVPGKITEQHVLPTIPVADASTAAVTTPPRDIHLSQLQHRHVMPTIRDKSVKPVRPTLEVGTHGTAALWLNEALATLGYLPVTFTASATSGVSTSTVGQTLAGALNDAQLQPLSGTWTWQASYPSTLVDLWNPNTVSVITQGAIIRFQADNHLAVDGVVGPQVYQALQQALQHGAPTFHPYTYVTVSKSLPEHLDVWQNGQKVFTTPANTGIASSPTPTGTWPVYARLVSQTMQGKNPDGSTYLDPNVPYISYFYQGCAIHGFPRASYGSPQSLGCVELPIDAAKTVYGLIGYGTLVSIGS</sequence>
<accession>T0C9X8</accession>
<evidence type="ECO:0000256" key="2">
    <source>
        <dbReference type="ARBA" id="ARBA00022679"/>
    </source>
</evidence>
<protein>
    <submittedName>
        <fullName evidence="8">L,D-transpeptidase family protein</fullName>
    </submittedName>
</protein>
<dbReference type="eggNOG" id="COG1376">
    <property type="taxonomic scope" value="Bacteria"/>
</dbReference>
<dbReference type="InterPro" id="IPR036365">
    <property type="entry name" value="PGBD-like_sf"/>
</dbReference>
<dbReference type="CDD" id="cd16913">
    <property type="entry name" value="YkuD_like"/>
    <property type="match status" value="1"/>
</dbReference>
<comment type="pathway">
    <text evidence="1 6">Cell wall biogenesis; peptidoglycan biosynthesis.</text>
</comment>
<dbReference type="KEGG" id="aaco:K1I37_00890"/>
<dbReference type="GO" id="GO:0016740">
    <property type="term" value="F:transferase activity"/>
    <property type="evidence" value="ECO:0007669"/>
    <property type="project" value="UniProtKB-KW"/>
</dbReference>
<dbReference type="GO" id="GO:0018104">
    <property type="term" value="P:peptidoglycan-protein cross-linking"/>
    <property type="evidence" value="ECO:0007669"/>
    <property type="project" value="TreeGrafter"/>
</dbReference>
<keyword evidence="9" id="KW-1185">Reference proteome</keyword>
<evidence type="ECO:0000313" key="9">
    <source>
        <dbReference type="Proteomes" id="UP000829401"/>
    </source>
</evidence>
<gene>
    <name evidence="8" type="ORF">K1I37_00890</name>
</gene>
<dbReference type="InterPro" id="IPR038063">
    <property type="entry name" value="Transpep_catalytic_dom"/>
</dbReference>
<dbReference type="SUPFAM" id="SSF47090">
    <property type="entry name" value="PGBD-like"/>
    <property type="match status" value="1"/>
</dbReference>
<keyword evidence="3 6" id="KW-0133">Cell shape</keyword>
<dbReference type="InterPro" id="IPR002477">
    <property type="entry name" value="Peptidoglycan-bd-like"/>
</dbReference>
<dbReference type="Pfam" id="PF03734">
    <property type="entry name" value="YkuD"/>
    <property type="match status" value="1"/>
</dbReference>
<evidence type="ECO:0000256" key="5">
    <source>
        <dbReference type="ARBA" id="ARBA00023316"/>
    </source>
</evidence>
<feature type="domain" description="L,D-TPase catalytic" evidence="7">
    <location>
        <begin position="202"/>
        <end position="319"/>
    </location>
</feature>
<dbReference type="InterPro" id="IPR036366">
    <property type="entry name" value="PGBDSf"/>
</dbReference>
<dbReference type="OrthoDB" id="463216at2"/>
<evidence type="ECO:0000256" key="1">
    <source>
        <dbReference type="ARBA" id="ARBA00004752"/>
    </source>
</evidence>
<evidence type="ECO:0000256" key="4">
    <source>
        <dbReference type="ARBA" id="ARBA00022984"/>
    </source>
</evidence>
<dbReference type="GO" id="GO:0005576">
    <property type="term" value="C:extracellular region"/>
    <property type="evidence" value="ECO:0007669"/>
    <property type="project" value="TreeGrafter"/>
</dbReference>
<dbReference type="InterPro" id="IPR050979">
    <property type="entry name" value="LD-transpeptidase"/>
</dbReference>
<dbReference type="RefSeq" id="WP_021294958.1">
    <property type="nucleotide sequence ID" value="NZ_AURB01000024.1"/>
</dbReference>
<evidence type="ECO:0000313" key="8">
    <source>
        <dbReference type="EMBL" id="UNO49158.1"/>
    </source>
</evidence>
<keyword evidence="4 6" id="KW-0573">Peptidoglycan synthesis</keyword>
<dbReference type="EMBL" id="CP080467">
    <property type="protein sequence ID" value="UNO49158.1"/>
    <property type="molecule type" value="Genomic_DNA"/>
</dbReference>
<organism evidence="8 9">
    <name type="scientific">Alicyclobacillus acidoterrestris (strain ATCC 49025 / DSM 3922 / CIP 106132 / NCIMB 13137 / GD3B)</name>
    <dbReference type="NCBI Taxonomy" id="1356854"/>
    <lineage>
        <taxon>Bacteria</taxon>
        <taxon>Bacillati</taxon>
        <taxon>Bacillota</taxon>
        <taxon>Bacilli</taxon>
        <taxon>Bacillales</taxon>
        <taxon>Alicyclobacillaceae</taxon>
        <taxon>Alicyclobacillus</taxon>
    </lineage>
</organism>
<dbReference type="STRING" id="1356854.N007_02260"/>
<accession>A0A9E6ZHM9</accession>
<name>T0C9X8_ALIAG</name>
<keyword evidence="5 6" id="KW-0961">Cell wall biogenesis/degradation</keyword>
<dbReference type="Gene3D" id="2.40.440.10">
    <property type="entry name" value="L,D-transpeptidase catalytic domain-like"/>
    <property type="match status" value="1"/>
</dbReference>
<dbReference type="Gene3D" id="1.10.101.10">
    <property type="entry name" value="PGBD-like superfamily/PGBD"/>
    <property type="match status" value="1"/>
</dbReference>
<dbReference type="InterPro" id="IPR005490">
    <property type="entry name" value="LD_TPept_cat_dom"/>
</dbReference>
<dbReference type="AlphaFoldDB" id="T0C9X8"/>
<dbReference type="Proteomes" id="UP000829401">
    <property type="component" value="Chromosome"/>
</dbReference>
<evidence type="ECO:0000259" key="7">
    <source>
        <dbReference type="PROSITE" id="PS52029"/>
    </source>
</evidence>
<dbReference type="PANTHER" id="PTHR30582:SF2">
    <property type="entry name" value="L,D-TRANSPEPTIDASE YCIB-RELATED"/>
    <property type="match status" value="1"/>
</dbReference>
<dbReference type="GO" id="GO:0071972">
    <property type="term" value="F:peptidoglycan L,D-transpeptidase activity"/>
    <property type="evidence" value="ECO:0007669"/>
    <property type="project" value="TreeGrafter"/>
</dbReference>
<keyword evidence="2" id="KW-0808">Transferase</keyword>
<evidence type="ECO:0000256" key="6">
    <source>
        <dbReference type="PROSITE-ProRule" id="PRU01373"/>
    </source>
</evidence>
<dbReference type="PROSITE" id="PS52029">
    <property type="entry name" value="LD_TPASE"/>
    <property type="match status" value="1"/>
</dbReference>